<dbReference type="Gene3D" id="1.10.8.10">
    <property type="entry name" value="DNA helicase RuvA subunit, C-terminal domain"/>
    <property type="match status" value="1"/>
</dbReference>
<dbReference type="GO" id="GO:0003676">
    <property type="term" value="F:nucleic acid binding"/>
    <property type="evidence" value="ECO:0007669"/>
    <property type="project" value="InterPro"/>
</dbReference>
<name>A0A0T5YZL7_9GAMM</name>
<dbReference type="GO" id="GO:0036009">
    <property type="term" value="F:protein-glutamine N-methyltransferase activity"/>
    <property type="evidence" value="ECO:0007669"/>
    <property type="project" value="UniProtKB-UniRule"/>
</dbReference>
<sequence length="298" mass="33177">MESLRTIADFIRWGASCFNQAGLFFGHGTDNAIDESAALVLHALHLPGELSEIWLQTQLTAEERQRVTVLLQRRIEERIPAAYLTGEAWFAGLRFHVDTNVLVPRSPVAELIEQRFAPWIGEGQLERLLDLCCGSGCIGIASAVYLPDAQVDLADISEAALAVAKRNLHEYELEGRVRTVRSDLFSGLKGQRYDVIVSNPPYVSSEEMVGLPPEYRHEPRLGLETGEEGLEIVAKILREASSHLQPWGIIIVEVGSSAETLMARFSDVPFTWIDFERGGDGVFIFTAEELARYQSCFT</sequence>
<dbReference type="Gene3D" id="3.40.50.150">
    <property type="entry name" value="Vaccinia Virus protein VP39"/>
    <property type="match status" value="1"/>
</dbReference>
<comment type="function">
    <text evidence="4">Methylates ribosomal protein uL3 on a specific glutamine residue.</text>
</comment>
<dbReference type="GO" id="GO:0005840">
    <property type="term" value="C:ribosome"/>
    <property type="evidence" value="ECO:0007669"/>
    <property type="project" value="UniProtKB-KW"/>
</dbReference>
<dbReference type="GO" id="GO:0032259">
    <property type="term" value="P:methylation"/>
    <property type="evidence" value="ECO:0007669"/>
    <property type="project" value="UniProtKB-KW"/>
</dbReference>
<comment type="similarity">
    <text evidence="4">Belongs to the protein N5-glutamine methyltransferase family. PrmB subfamily.</text>
</comment>
<dbReference type="CDD" id="cd02440">
    <property type="entry name" value="AdoMet_MTases"/>
    <property type="match status" value="1"/>
</dbReference>
<feature type="domain" description="Release factor glutamine methyltransferase N-terminal" evidence="6">
    <location>
        <begin position="11"/>
        <end position="86"/>
    </location>
</feature>
<organism evidence="7 8">
    <name type="scientific">endosymbiont of Ridgeia piscesae</name>
    <dbReference type="NCBI Taxonomy" id="54398"/>
    <lineage>
        <taxon>Bacteria</taxon>
        <taxon>Pseudomonadati</taxon>
        <taxon>Pseudomonadota</taxon>
        <taxon>Gammaproteobacteria</taxon>
        <taxon>sulfur-oxidizing symbionts</taxon>
    </lineage>
</organism>
<comment type="catalytic activity">
    <reaction evidence="4">
        <text>L-glutaminyl-[ribosomal protein uL3] + S-adenosyl-L-methionine = N(5)-methyl-L-glutaminyl-[ribosomal protein uL3] + S-adenosyl-L-homocysteine + H(+)</text>
        <dbReference type="Rhea" id="RHEA:45020"/>
        <dbReference type="Rhea" id="RHEA-COMP:11063"/>
        <dbReference type="Rhea" id="RHEA-COMP:11064"/>
        <dbReference type="ChEBI" id="CHEBI:15378"/>
        <dbReference type="ChEBI" id="CHEBI:30011"/>
        <dbReference type="ChEBI" id="CHEBI:57856"/>
        <dbReference type="ChEBI" id="CHEBI:59789"/>
        <dbReference type="ChEBI" id="CHEBI:61891"/>
        <dbReference type="EC" id="2.1.1.298"/>
    </reaction>
</comment>
<keyword evidence="2 4" id="KW-0808">Transferase</keyword>
<reference evidence="7 8" key="1">
    <citation type="submission" date="2015-11" db="EMBL/GenBank/DDBJ databases">
        <title>The genome of Candidatus Endoriftia persephone in Ridgeia piscesae and population structure of the North Eastern Pacific vestimentiferan symbionts.</title>
        <authorList>
            <person name="Perez M."/>
            <person name="Juniper K.S."/>
        </authorList>
    </citation>
    <scope>NUCLEOTIDE SEQUENCE [LARGE SCALE GENOMIC DNA]</scope>
    <source>
        <strain evidence="7">Ind11</strain>
    </source>
</reference>
<dbReference type="NCBIfam" id="TIGR00536">
    <property type="entry name" value="hemK_fam"/>
    <property type="match status" value="1"/>
</dbReference>
<evidence type="ECO:0000313" key="7">
    <source>
        <dbReference type="EMBL" id="KRT55766.1"/>
    </source>
</evidence>
<dbReference type="InterPro" id="IPR040758">
    <property type="entry name" value="PrmC_N"/>
</dbReference>
<gene>
    <name evidence="4" type="primary">prmB</name>
    <name evidence="7" type="ORF">Ga0074115_12413</name>
</gene>
<evidence type="ECO:0000256" key="2">
    <source>
        <dbReference type="ARBA" id="ARBA00022679"/>
    </source>
</evidence>
<dbReference type="EMBL" id="LDXT01000073">
    <property type="protein sequence ID" value="KRT55766.1"/>
    <property type="molecule type" value="Genomic_DNA"/>
</dbReference>
<dbReference type="InterPro" id="IPR002052">
    <property type="entry name" value="DNA_methylase_N6_adenine_CS"/>
</dbReference>
<evidence type="ECO:0000313" key="8">
    <source>
        <dbReference type="Proteomes" id="UP000051634"/>
    </source>
</evidence>
<dbReference type="RefSeq" id="WP_060528555.1">
    <property type="nucleotide sequence ID" value="NZ_KQ557139.1"/>
</dbReference>
<dbReference type="OrthoDB" id="9800643at2"/>
<feature type="domain" description="Methyltransferase small" evidence="5">
    <location>
        <begin position="126"/>
        <end position="206"/>
    </location>
</feature>
<dbReference type="InterPro" id="IPR004556">
    <property type="entry name" value="HemK-like"/>
</dbReference>
<keyword evidence="8" id="KW-1185">Reference proteome</keyword>
<dbReference type="PROSITE" id="PS00092">
    <property type="entry name" value="N6_MTASE"/>
    <property type="match status" value="1"/>
</dbReference>
<dbReference type="PATRIC" id="fig|54398.3.peg.2464"/>
<protein>
    <recommendedName>
        <fullName evidence="4">Ribosomal protein uL3 glutamine methyltransferase</fullName>
        <shortName evidence="4">uL3 MTase</shortName>
        <ecNumber evidence="4">2.1.1.298</ecNumber>
    </recommendedName>
    <alternativeName>
        <fullName evidence="4">N5-glutamine methyltransferase PrmB</fullName>
    </alternativeName>
</protein>
<dbReference type="HAMAP" id="MF_02125">
    <property type="entry name" value="L3_methyltr_PrmB"/>
    <property type="match status" value="1"/>
</dbReference>
<dbReference type="Pfam" id="PF05175">
    <property type="entry name" value="MTS"/>
    <property type="match status" value="1"/>
</dbReference>
<keyword evidence="7" id="KW-0687">Ribonucleoprotein</keyword>
<dbReference type="PANTHER" id="PTHR47806">
    <property type="entry name" value="50S RIBOSOMAL PROTEIN L3 GLUTAMINE METHYLTRANSFERASE"/>
    <property type="match status" value="1"/>
</dbReference>
<evidence type="ECO:0000256" key="4">
    <source>
        <dbReference type="HAMAP-Rule" id="MF_02125"/>
    </source>
</evidence>
<keyword evidence="3 4" id="KW-0949">S-adenosyl-L-methionine</keyword>
<dbReference type="InterPro" id="IPR029063">
    <property type="entry name" value="SAM-dependent_MTases_sf"/>
</dbReference>
<dbReference type="InterPro" id="IPR017127">
    <property type="entry name" value="Ribosome_uL3_MTase"/>
</dbReference>
<dbReference type="Pfam" id="PF17827">
    <property type="entry name" value="PrmC_N"/>
    <property type="match status" value="1"/>
</dbReference>
<dbReference type="Proteomes" id="UP000051634">
    <property type="component" value="Unassembled WGS sequence"/>
</dbReference>
<evidence type="ECO:0000259" key="5">
    <source>
        <dbReference type="Pfam" id="PF05175"/>
    </source>
</evidence>
<dbReference type="SUPFAM" id="SSF53335">
    <property type="entry name" value="S-adenosyl-L-methionine-dependent methyltransferases"/>
    <property type="match status" value="1"/>
</dbReference>
<dbReference type="InterPro" id="IPR007848">
    <property type="entry name" value="Small_mtfrase_dom"/>
</dbReference>
<keyword evidence="7" id="KW-0689">Ribosomal protein</keyword>
<keyword evidence="1 4" id="KW-0489">Methyltransferase</keyword>
<evidence type="ECO:0000256" key="1">
    <source>
        <dbReference type="ARBA" id="ARBA00022603"/>
    </source>
</evidence>
<evidence type="ECO:0000256" key="3">
    <source>
        <dbReference type="ARBA" id="ARBA00022691"/>
    </source>
</evidence>
<accession>A0A0T5YZL7</accession>
<dbReference type="GO" id="GO:0005829">
    <property type="term" value="C:cytosol"/>
    <property type="evidence" value="ECO:0007669"/>
    <property type="project" value="TreeGrafter"/>
</dbReference>
<dbReference type="AlphaFoldDB" id="A0A0T5YZL7"/>
<comment type="caution">
    <text evidence="7">The sequence shown here is derived from an EMBL/GenBank/DDBJ whole genome shotgun (WGS) entry which is preliminary data.</text>
</comment>
<dbReference type="PIRSF" id="PIRSF037167">
    <property type="entry name" value="Mtase_YfcB_prd"/>
    <property type="match status" value="1"/>
</dbReference>
<proteinExistence type="inferred from homology"/>
<evidence type="ECO:0000259" key="6">
    <source>
        <dbReference type="Pfam" id="PF17827"/>
    </source>
</evidence>
<dbReference type="PANTHER" id="PTHR47806:SF1">
    <property type="entry name" value="RIBOSOMAL PROTEIN UL3 GLUTAMINE METHYLTRANSFERASE"/>
    <property type="match status" value="1"/>
</dbReference>
<dbReference type="EC" id="2.1.1.298" evidence="4"/>
<dbReference type="NCBIfam" id="TIGR03533">
    <property type="entry name" value="L3_gln_methyl"/>
    <property type="match status" value="1"/>
</dbReference>